<keyword evidence="1" id="KW-1133">Transmembrane helix</keyword>
<keyword evidence="1" id="KW-0472">Membrane</keyword>
<comment type="caution">
    <text evidence="2">The sequence shown here is derived from an EMBL/GenBank/DDBJ whole genome shotgun (WGS) entry which is preliminary data.</text>
</comment>
<name>A0AAD6T684_9AGAR</name>
<evidence type="ECO:0000313" key="2">
    <source>
        <dbReference type="EMBL" id="KAJ7038052.1"/>
    </source>
</evidence>
<dbReference type="CDD" id="cd12087">
    <property type="entry name" value="TM_EGFR-like"/>
    <property type="match status" value="1"/>
</dbReference>
<reference evidence="2" key="1">
    <citation type="submission" date="2023-03" db="EMBL/GenBank/DDBJ databases">
        <title>Massive genome expansion in bonnet fungi (Mycena s.s.) driven by repeated elements and novel gene families across ecological guilds.</title>
        <authorList>
            <consortium name="Lawrence Berkeley National Laboratory"/>
            <person name="Harder C.B."/>
            <person name="Miyauchi S."/>
            <person name="Viragh M."/>
            <person name="Kuo A."/>
            <person name="Thoen E."/>
            <person name="Andreopoulos B."/>
            <person name="Lu D."/>
            <person name="Skrede I."/>
            <person name="Drula E."/>
            <person name="Henrissat B."/>
            <person name="Morin E."/>
            <person name="Kohler A."/>
            <person name="Barry K."/>
            <person name="LaButti K."/>
            <person name="Morin E."/>
            <person name="Salamov A."/>
            <person name="Lipzen A."/>
            <person name="Mereny Z."/>
            <person name="Hegedus B."/>
            <person name="Baldrian P."/>
            <person name="Stursova M."/>
            <person name="Weitz H."/>
            <person name="Taylor A."/>
            <person name="Grigoriev I.V."/>
            <person name="Nagy L.G."/>
            <person name="Martin F."/>
            <person name="Kauserud H."/>
        </authorList>
    </citation>
    <scope>NUCLEOTIDE SEQUENCE</scope>
    <source>
        <strain evidence="2">CBHHK200</strain>
    </source>
</reference>
<feature type="transmembrane region" description="Helical" evidence="1">
    <location>
        <begin position="155"/>
        <end position="180"/>
    </location>
</feature>
<gene>
    <name evidence="2" type="ORF">C8F04DRAFT_1091194</name>
</gene>
<proteinExistence type="predicted"/>
<accession>A0AAD6T684</accession>
<evidence type="ECO:0000256" key="1">
    <source>
        <dbReference type="SAM" id="Phobius"/>
    </source>
</evidence>
<evidence type="ECO:0008006" key="4">
    <source>
        <dbReference type="Google" id="ProtNLM"/>
    </source>
</evidence>
<dbReference type="Proteomes" id="UP001218188">
    <property type="component" value="Unassembled WGS sequence"/>
</dbReference>
<organism evidence="2 3">
    <name type="scientific">Mycena alexandri</name>
    <dbReference type="NCBI Taxonomy" id="1745969"/>
    <lineage>
        <taxon>Eukaryota</taxon>
        <taxon>Fungi</taxon>
        <taxon>Dikarya</taxon>
        <taxon>Basidiomycota</taxon>
        <taxon>Agaricomycotina</taxon>
        <taxon>Agaricomycetes</taxon>
        <taxon>Agaricomycetidae</taxon>
        <taxon>Agaricales</taxon>
        <taxon>Marasmiineae</taxon>
        <taxon>Mycenaceae</taxon>
        <taxon>Mycena</taxon>
    </lineage>
</organism>
<dbReference type="EMBL" id="JARJCM010000034">
    <property type="protein sequence ID" value="KAJ7038052.1"/>
    <property type="molecule type" value="Genomic_DNA"/>
</dbReference>
<keyword evidence="3" id="KW-1185">Reference proteome</keyword>
<evidence type="ECO:0000313" key="3">
    <source>
        <dbReference type="Proteomes" id="UP001218188"/>
    </source>
</evidence>
<keyword evidence="1" id="KW-0812">Transmembrane</keyword>
<dbReference type="AlphaFoldDB" id="A0AAD6T684"/>
<protein>
    <recommendedName>
        <fullName evidence="4">Transmembrane protein</fullName>
    </recommendedName>
</protein>
<sequence length="289" mass="30892">MSSSINFTIDNVAPLIQYTPVGAWVVGSKTADPLASFYSNNGTFSVSSSHGSSATFVFNGTQVFIFGAKRNNHGLYSITLDSVRTIWNGYSATPIFSTLFTSDVLNQGLHTITLTNEADPASPYLDLDFITWSTIVTDGGGQSEMATTNSPKNSVVGGVVCGFLAGVLVIAALIFLTVFLRRRKRKWTEHAAAPGPSIYTIEVFAGTSTKTHLVTSPDGSKAGSINNFIFEPTYKSTGRMKGAPPRLSPTANVPLPSRAVCMVVPGREQDFGPLPPNYQQATESKNAHL</sequence>
<dbReference type="Gene3D" id="2.60.120.260">
    <property type="entry name" value="Galactose-binding domain-like"/>
    <property type="match status" value="1"/>
</dbReference>